<evidence type="ECO:0000313" key="2">
    <source>
        <dbReference type="Proteomes" id="UP000822688"/>
    </source>
</evidence>
<dbReference type="AlphaFoldDB" id="A0A8T0HEH4"/>
<sequence>MHSNVHNSILVQKVSPSYLVIKFRSFQAGRSMCSCSLEYNLTLSEKNVYLAGLQELLIEMENVFFGDFLVFNEAWYVFSDFTLCRLWFGRVVLMLDWLTS</sequence>
<accession>A0A8T0HEH4</accession>
<proteinExistence type="predicted"/>
<protein>
    <submittedName>
        <fullName evidence="1">Uncharacterized protein</fullName>
    </submittedName>
</protein>
<organism evidence="1 2">
    <name type="scientific">Ceratodon purpureus</name>
    <name type="common">Fire moss</name>
    <name type="synonym">Dicranum purpureum</name>
    <dbReference type="NCBI Taxonomy" id="3225"/>
    <lineage>
        <taxon>Eukaryota</taxon>
        <taxon>Viridiplantae</taxon>
        <taxon>Streptophyta</taxon>
        <taxon>Embryophyta</taxon>
        <taxon>Bryophyta</taxon>
        <taxon>Bryophytina</taxon>
        <taxon>Bryopsida</taxon>
        <taxon>Dicranidae</taxon>
        <taxon>Pseudoditrichales</taxon>
        <taxon>Ditrichaceae</taxon>
        <taxon>Ceratodon</taxon>
    </lineage>
</organism>
<reference evidence="1 2" key="1">
    <citation type="submission" date="2020-06" db="EMBL/GenBank/DDBJ databases">
        <title>WGS assembly of Ceratodon purpureus strain R40.</title>
        <authorList>
            <person name="Carey S.B."/>
            <person name="Jenkins J."/>
            <person name="Shu S."/>
            <person name="Lovell J.T."/>
            <person name="Sreedasyam A."/>
            <person name="Maumus F."/>
            <person name="Tiley G.P."/>
            <person name="Fernandez-Pozo N."/>
            <person name="Barry K."/>
            <person name="Chen C."/>
            <person name="Wang M."/>
            <person name="Lipzen A."/>
            <person name="Daum C."/>
            <person name="Saski C.A."/>
            <person name="Payton A.C."/>
            <person name="Mcbreen J.C."/>
            <person name="Conrad R.E."/>
            <person name="Kollar L.M."/>
            <person name="Olsson S."/>
            <person name="Huttunen S."/>
            <person name="Landis J.B."/>
            <person name="Wickett N.J."/>
            <person name="Johnson M.G."/>
            <person name="Rensing S.A."/>
            <person name="Grimwood J."/>
            <person name="Schmutz J."/>
            <person name="Mcdaniel S.F."/>
        </authorList>
    </citation>
    <scope>NUCLEOTIDE SEQUENCE [LARGE SCALE GENOMIC DNA]</scope>
    <source>
        <strain evidence="1 2">R40</strain>
    </source>
</reference>
<evidence type="ECO:0000313" key="1">
    <source>
        <dbReference type="EMBL" id="KAG0570161.1"/>
    </source>
</evidence>
<name>A0A8T0HEH4_CERPU</name>
<dbReference type="EMBL" id="CM026427">
    <property type="protein sequence ID" value="KAG0570161.1"/>
    <property type="molecule type" value="Genomic_DNA"/>
</dbReference>
<dbReference type="Proteomes" id="UP000822688">
    <property type="component" value="Chromosome 6"/>
</dbReference>
<keyword evidence="2" id="KW-1185">Reference proteome</keyword>
<gene>
    <name evidence="1" type="ORF">KC19_6G143100</name>
</gene>
<comment type="caution">
    <text evidence="1">The sequence shown here is derived from an EMBL/GenBank/DDBJ whole genome shotgun (WGS) entry which is preliminary data.</text>
</comment>